<keyword evidence="1" id="KW-0732">Signal</keyword>
<evidence type="ECO:0000313" key="3">
    <source>
        <dbReference type="Proteomes" id="UP001500831"/>
    </source>
</evidence>
<feature type="chain" id="PRO_5045744332" evidence="1">
    <location>
        <begin position="31"/>
        <end position="192"/>
    </location>
</feature>
<protein>
    <submittedName>
        <fullName evidence="2">Uncharacterized protein</fullName>
    </submittedName>
</protein>
<proteinExistence type="predicted"/>
<organism evidence="2 3">
    <name type="scientific">Streptosporangium fragile</name>
    <dbReference type="NCBI Taxonomy" id="46186"/>
    <lineage>
        <taxon>Bacteria</taxon>
        <taxon>Bacillati</taxon>
        <taxon>Actinomycetota</taxon>
        <taxon>Actinomycetes</taxon>
        <taxon>Streptosporangiales</taxon>
        <taxon>Streptosporangiaceae</taxon>
        <taxon>Streptosporangium</taxon>
    </lineage>
</organism>
<dbReference type="Proteomes" id="UP001500831">
    <property type="component" value="Unassembled WGS sequence"/>
</dbReference>
<sequence length="192" mass="20247">MDPNHRTNRAVAGLAAALLSCLLTATAACAAPGATGGGSPDPTPSGDSRRYGHAELEAAAARISAYLQREHPDHYAGIVLDPAGPAVIVYRRASAELDTALRRRFADVPLKLRDAPHAARELDALAERIRGDAEHWRRRGITITSVAARPDGTAVEVGTREVAKATAELPKRYGEAPLRVIGANPTLLTPSP</sequence>
<evidence type="ECO:0000313" key="2">
    <source>
        <dbReference type="EMBL" id="GAA2902510.1"/>
    </source>
</evidence>
<evidence type="ECO:0000256" key="1">
    <source>
        <dbReference type="SAM" id="SignalP"/>
    </source>
</evidence>
<accession>A0ABN3W8C3</accession>
<name>A0ABN3W8C3_9ACTN</name>
<keyword evidence="3" id="KW-1185">Reference proteome</keyword>
<gene>
    <name evidence="2" type="ORF">GCM10010517_68410</name>
</gene>
<dbReference type="PROSITE" id="PS51257">
    <property type="entry name" value="PROKAR_LIPOPROTEIN"/>
    <property type="match status" value="1"/>
</dbReference>
<feature type="signal peptide" evidence="1">
    <location>
        <begin position="1"/>
        <end position="30"/>
    </location>
</feature>
<comment type="caution">
    <text evidence="2">The sequence shown here is derived from an EMBL/GenBank/DDBJ whole genome shotgun (WGS) entry which is preliminary data.</text>
</comment>
<dbReference type="EMBL" id="BAAAVI010000074">
    <property type="protein sequence ID" value="GAA2902510.1"/>
    <property type="molecule type" value="Genomic_DNA"/>
</dbReference>
<reference evidence="2 3" key="1">
    <citation type="journal article" date="2019" name="Int. J. Syst. Evol. Microbiol.">
        <title>The Global Catalogue of Microorganisms (GCM) 10K type strain sequencing project: providing services to taxonomists for standard genome sequencing and annotation.</title>
        <authorList>
            <consortium name="The Broad Institute Genomics Platform"/>
            <consortium name="The Broad Institute Genome Sequencing Center for Infectious Disease"/>
            <person name="Wu L."/>
            <person name="Ma J."/>
        </authorList>
    </citation>
    <scope>NUCLEOTIDE SEQUENCE [LARGE SCALE GENOMIC DNA]</scope>
    <source>
        <strain evidence="2 3">JCM 6242</strain>
    </source>
</reference>
<dbReference type="RefSeq" id="WP_344980215.1">
    <property type="nucleotide sequence ID" value="NZ_BAAAVI010000074.1"/>
</dbReference>